<feature type="signal peptide" evidence="2">
    <location>
        <begin position="1"/>
        <end position="25"/>
    </location>
</feature>
<accession>A0ABW1UK56</accession>
<evidence type="ECO:0000313" key="3">
    <source>
        <dbReference type="EMBL" id="MFC6314315.1"/>
    </source>
</evidence>
<feature type="chain" id="PRO_5046675110" description="Lipoprotein" evidence="2">
    <location>
        <begin position="26"/>
        <end position="214"/>
    </location>
</feature>
<keyword evidence="4" id="KW-1185">Reference proteome</keyword>
<evidence type="ECO:0000256" key="2">
    <source>
        <dbReference type="SAM" id="SignalP"/>
    </source>
</evidence>
<keyword evidence="2" id="KW-0732">Signal</keyword>
<protein>
    <recommendedName>
        <fullName evidence="5">Lipoprotein</fullName>
    </recommendedName>
</protein>
<keyword evidence="1" id="KW-0175">Coiled coil</keyword>
<feature type="coiled-coil region" evidence="1">
    <location>
        <begin position="29"/>
        <end position="63"/>
    </location>
</feature>
<reference evidence="4" key="1">
    <citation type="journal article" date="2019" name="Int. J. Syst. Evol. Microbiol.">
        <title>The Global Catalogue of Microorganisms (GCM) 10K type strain sequencing project: providing services to taxonomists for standard genome sequencing and annotation.</title>
        <authorList>
            <consortium name="The Broad Institute Genomics Platform"/>
            <consortium name="The Broad Institute Genome Sequencing Center for Infectious Disease"/>
            <person name="Wu L."/>
            <person name="Ma J."/>
        </authorList>
    </citation>
    <scope>NUCLEOTIDE SEQUENCE [LARGE SCALE GENOMIC DNA]</scope>
    <source>
        <strain evidence="4">CCM 8897</strain>
    </source>
</reference>
<evidence type="ECO:0000256" key="1">
    <source>
        <dbReference type="SAM" id="Coils"/>
    </source>
</evidence>
<dbReference type="Proteomes" id="UP001596310">
    <property type="component" value="Unassembled WGS sequence"/>
</dbReference>
<dbReference type="RefSeq" id="WP_125596851.1">
    <property type="nucleotide sequence ID" value="NZ_JBHSSM010000005.1"/>
</dbReference>
<gene>
    <name evidence="3" type="ORF">ACFQHW_01850</name>
</gene>
<organism evidence="3 4">
    <name type="scientific">Lapidilactobacillus achengensis</name>
    <dbReference type="NCBI Taxonomy" id="2486000"/>
    <lineage>
        <taxon>Bacteria</taxon>
        <taxon>Bacillati</taxon>
        <taxon>Bacillota</taxon>
        <taxon>Bacilli</taxon>
        <taxon>Lactobacillales</taxon>
        <taxon>Lactobacillaceae</taxon>
        <taxon>Lapidilactobacillus</taxon>
    </lineage>
</organism>
<proteinExistence type="predicted"/>
<comment type="caution">
    <text evidence="3">The sequence shown here is derived from an EMBL/GenBank/DDBJ whole genome shotgun (WGS) entry which is preliminary data.</text>
</comment>
<evidence type="ECO:0008006" key="5">
    <source>
        <dbReference type="Google" id="ProtNLM"/>
    </source>
</evidence>
<name>A0ABW1UK56_9LACO</name>
<sequence length="214" mass="24528">MKKTPVYLILLALPLLILLTACQKATDHTADLRNDVQTIQAEIATQRKELKTIYQKYAQLQKAFAKEQKNNPETNLLTDHSTRTYRLNEQARKSLDRLGRSQKQVLKINERVKKVDITRINGLTSAEVTELTQSIHIISLDHENFTNFISAFQKDQTEFYRDAPELFAADKDGLDERQSRSRRYLGAVDQQLEILQVNLNSTEAAAKKILKSIS</sequence>
<dbReference type="EMBL" id="JBHSSM010000005">
    <property type="protein sequence ID" value="MFC6314315.1"/>
    <property type="molecule type" value="Genomic_DNA"/>
</dbReference>
<evidence type="ECO:0000313" key="4">
    <source>
        <dbReference type="Proteomes" id="UP001596310"/>
    </source>
</evidence>
<dbReference type="PROSITE" id="PS51257">
    <property type="entry name" value="PROKAR_LIPOPROTEIN"/>
    <property type="match status" value="1"/>
</dbReference>